<feature type="region of interest" description="Disordered" evidence="5">
    <location>
        <begin position="65"/>
        <end position="105"/>
    </location>
</feature>
<dbReference type="AlphaFoldDB" id="A0AAU9WZX0"/>
<protein>
    <recommendedName>
        <fullName evidence="6">PHD-type domain-containing protein</fullName>
    </recommendedName>
</protein>
<evidence type="ECO:0000256" key="2">
    <source>
        <dbReference type="ARBA" id="ARBA00022771"/>
    </source>
</evidence>
<evidence type="ECO:0000256" key="5">
    <source>
        <dbReference type="SAM" id="MobiDB-lite"/>
    </source>
</evidence>
<sequence length="160" mass="17726">MCISCKEQVRPRQEGLQCDGCLRWQHRTCHTGVSQADYRNAVKTGASIDWRCLTCDFPQAKNILESEEFNPPADSSDQLTEPSTIDTSSESAVGIEGSTVHEPPIQPTIDESTIEGPTPQAVEEVDQPLTFQIMEGASERGKRKLIDSNGFSYKRTTHVI</sequence>
<keyword evidence="1" id="KW-0479">Metal-binding</keyword>
<evidence type="ECO:0000259" key="6">
    <source>
        <dbReference type="PROSITE" id="PS50016"/>
    </source>
</evidence>
<keyword evidence="2 4" id="KW-0863">Zinc-finger</keyword>
<name>A0AAU9WZX0_9CNID</name>
<dbReference type="PROSITE" id="PS01359">
    <property type="entry name" value="ZF_PHD_1"/>
    <property type="match status" value="1"/>
</dbReference>
<gene>
    <name evidence="7" type="ORF">PMEA_00014714</name>
</gene>
<feature type="domain" description="PHD-type" evidence="6">
    <location>
        <begin position="1"/>
        <end position="58"/>
    </location>
</feature>
<evidence type="ECO:0000313" key="8">
    <source>
        <dbReference type="Proteomes" id="UP001159428"/>
    </source>
</evidence>
<dbReference type="InterPro" id="IPR019787">
    <property type="entry name" value="Znf_PHD-finger"/>
</dbReference>
<feature type="compositionally biased region" description="Polar residues" evidence="5">
    <location>
        <begin position="73"/>
        <end position="91"/>
    </location>
</feature>
<dbReference type="InterPro" id="IPR013083">
    <property type="entry name" value="Znf_RING/FYVE/PHD"/>
</dbReference>
<dbReference type="Proteomes" id="UP001159428">
    <property type="component" value="Unassembled WGS sequence"/>
</dbReference>
<reference evidence="7 8" key="1">
    <citation type="submission" date="2022-05" db="EMBL/GenBank/DDBJ databases">
        <authorList>
            <consortium name="Genoscope - CEA"/>
            <person name="William W."/>
        </authorList>
    </citation>
    <scope>NUCLEOTIDE SEQUENCE [LARGE SCALE GENOMIC DNA]</scope>
</reference>
<keyword evidence="3" id="KW-0862">Zinc</keyword>
<evidence type="ECO:0000256" key="1">
    <source>
        <dbReference type="ARBA" id="ARBA00022723"/>
    </source>
</evidence>
<evidence type="ECO:0000256" key="4">
    <source>
        <dbReference type="PROSITE-ProRule" id="PRU00146"/>
    </source>
</evidence>
<organism evidence="7 8">
    <name type="scientific">Pocillopora meandrina</name>
    <dbReference type="NCBI Taxonomy" id="46732"/>
    <lineage>
        <taxon>Eukaryota</taxon>
        <taxon>Metazoa</taxon>
        <taxon>Cnidaria</taxon>
        <taxon>Anthozoa</taxon>
        <taxon>Hexacorallia</taxon>
        <taxon>Scleractinia</taxon>
        <taxon>Astrocoeniina</taxon>
        <taxon>Pocilloporidae</taxon>
        <taxon>Pocillopora</taxon>
    </lineage>
</organism>
<dbReference type="InterPro" id="IPR019786">
    <property type="entry name" value="Zinc_finger_PHD-type_CS"/>
</dbReference>
<evidence type="ECO:0000313" key="7">
    <source>
        <dbReference type="EMBL" id="CAH3131566.1"/>
    </source>
</evidence>
<dbReference type="PROSITE" id="PS50016">
    <property type="entry name" value="ZF_PHD_2"/>
    <property type="match status" value="1"/>
</dbReference>
<evidence type="ECO:0000256" key="3">
    <source>
        <dbReference type="ARBA" id="ARBA00022833"/>
    </source>
</evidence>
<comment type="caution">
    <text evidence="7">The sequence shown here is derived from an EMBL/GenBank/DDBJ whole genome shotgun (WGS) entry which is preliminary data.</text>
</comment>
<keyword evidence="8" id="KW-1185">Reference proteome</keyword>
<proteinExistence type="predicted"/>
<dbReference type="GO" id="GO:0008270">
    <property type="term" value="F:zinc ion binding"/>
    <property type="evidence" value="ECO:0007669"/>
    <property type="project" value="UniProtKB-KW"/>
</dbReference>
<dbReference type="SUPFAM" id="SSF57903">
    <property type="entry name" value="FYVE/PHD zinc finger"/>
    <property type="match status" value="1"/>
</dbReference>
<dbReference type="EMBL" id="CALNXJ010000026">
    <property type="protein sequence ID" value="CAH3131566.1"/>
    <property type="molecule type" value="Genomic_DNA"/>
</dbReference>
<accession>A0AAU9WZX0</accession>
<dbReference type="Gene3D" id="3.30.40.10">
    <property type="entry name" value="Zinc/RING finger domain, C3HC4 (zinc finger)"/>
    <property type="match status" value="1"/>
</dbReference>
<dbReference type="InterPro" id="IPR011011">
    <property type="entry name" value="Znf_FYVE_PHD"/>
</dbReference>